<feature type="compositionally biased region" description="Polar residues" evidence="1">
    <location>
        <begin position="161"/>
        <end position="172"/>
    </location>
</feature>
<evidence type="ECO:0008006" key="4">
    <source>
        <dbReference type="Google" id="ProtNLM"/>
    </source>
</evidence>
<reference evidence="3" key="1">
    <citation type="journal article" date="2010" name="Genome Res.">
        <title>Population genomic sequencing of Coccidioides fungi reveals recent hybridization and transposon control.</title>
        <authorList>
            <person name="Neafsey D.E."/>
            <person name="Barker B.M."/>
            <person name="Sharpton T.J."/>
            <person name="Stajich J.E."/>
            <person name="Park D.J."/>
            <person name="Whiston E."/>
            <person name="Hung C.-Y."/>
            <person name="McMahan C."/>
            <person name="White J."/>
            <person name="Sykes S."/>
            <person name="Heiman D."/>
            <person name="Young S."/>
            <person name="Zeng Q."/>
            <person name="Abouelleil A."/>
            <person name="Aftuck L."/>
            <person name="Bessette D."/>
            <person name="Brown A."/>
            <person name="FitzGerald M."/>
            <person name="Lui A."/>
            <person name="Macdonald J.P."/>
            <person name="Priest M."/>
            <person name="Orbach M.J."/>
            <person name="Galgiani J.N."/>
            <person name="Kirkland T.N."/>
            <person name="Cole G.T."/>
            <person name="Birren B.W."/>
            <person name="Henn M.R."/>
            <person name="Taylor J.W."/>
            <person name="Rounsley S.D."/>
        </authorList>
    </citation>
    <scope>NUCLEOTIDE SEQUENCE [LARGE SCALE GENOMIC DNA]</scope>
    <source>
        <strain evidence="3">RMSCC 3703</strain>
    </source>
</reference>
<feature type="compositionally biased region" description="Polar residues" evidence="1">
    <location>
        <begin position="948"/>
        <end position="971"/>
    </location>
</feature>
<feature type="compositionally biased region" description="Polar residues" evidence="1">
    <location>
        <begin position="455"/>
        <end position="466"/>
    </location>
</feature>
<dbReference type="STRING" id="454286.A0A0J8QTS3"/>
<feature type="compositionally biased region" description="Polar residues" evidence="1">
    <location>
        <begin position="184"/>
        <end position="211"/>
    </location>
</feature>
<name>A0A0J8QTS3_COCIT</name>
<feature type="region of interest" description="Disordered" evidence="1">
    <location>
        <begin position="437"/>
        <end position="477"/>
    </location>
</feature>
<sequence length="1242" mass="138836">MGTQDPIHASPSTDIESNLSDTEYPIKCILEESRDKYLIAWERDYDPSWEPKHFVNDAAVHAWELKKNNRYQAADRYRREHPLRKSHLSYINSLSQSSPSSTLSASNSGSQISLNSGSVFAPQSTQQSYSSISDQGGSLGKNSFYQIPYSLATQSSVTFSTQHQRPLSQSGAENWISPPELANSPHQCTQAGVSSNSPENSLQPFQATGGLSRSEDPAEAPYQVIDLSQQANSLDRQSLTTSGNSLERDYRLSSPRTRSPKKRPSRLPLIHGGITQSLSLTPRSQRQNLPTTKQIRAHTFSQEVAETPLSQLWIGERIEDLLSDSGPLSTSQFDPLIPSNNTPDNLFAWKTPYRRQALSDGLSIVPETVYSNSTNAGEHLGSHPFIEESIFVSQGPSSKSRLSKTVQDSDRSRFGFEISPLLQQGTSYISFITRKSPKQLKNSPHSSEHPLYTMEESSSNGSSQPAKSVAEAARNNPGTSYLERMRYLRAAERASIKPLQSLTESETPSSAGDIEASAPPATSEGVIPLSVRHDKEPPVREDHQTDSPVSFVAPQALHYNPEQPALLGETGARLIDTASLSTPAASLELAAQQFEQEGKREEQAIEEHQGISLGPFEFVIPLSMDSRVKDDYDRTLREASKCIRRFVASASFAEGTAVEVDVGSLALQMQRMIEQLNNITTHPDLNLPDQPSSGPLDVAKEASWAEYSSSKFQFLSYFMDAVLEDPLERAIHVIVMVKPGAAVDIMRKYFLGKQLDLVPSEEPGNQQLVFVSRHLSFQIFTVEDKSPAASYKDPTVIVALDNAFSADDPLVRKLRTTGSSGRLVPAIRLIISNTAEHIALCLPKCCDFDRLRLLVQYTNSYSSIAGDLQDDALGVQENAEETLRYLMSDPDTREWPLADVETVEILTPDQASSLEPEELCKMSISRQKRWLVRMMREMMRELIKRQRTTPLQDITHINDQSGPSQENQEASRLNVQVELDSDAMLQINELRSALADARKRLRAMETNFAKLQHRYESKNERYHKTRRELEQSAESAKKSETRIERQKGEINKLKDERSELTKELQEARDIVKAGGGLAADLEIAREEIRKLSQEKSNLERTAQQERSQSEFTRLQYQNASSAAAQSGIEVRQLKEQVEELERKCNGEAAKLKQLRAQNNEQQHLDRIRELENSLMTREKLLMMKEEEIRDLRKNRPTTRSTSTQPRSPKFAGSSRPASPAPNLGSNSNTIGRGSVLRFRVEP</sequence>
<dbReference type="Pfam" id="PF11496">
    <property type="entry name" value="HDA2-3"/>
    <property type="match status" value="1"/>
</dbReference>
<evidence type="ECO:0000256" key="1">
    <source>
        <dbReference type="SAM" id="MobiDB-lite"/>
    </source>
</evidence>
<feature type="compositionally biased region" description="Polar residues" evidence="1">
    <location>
        <begin position="498"/>
        <end position="510"/>
    </location>
</feature>
<feature type="compositionally biased region" description="Low complexity" evidence="1">
    <location>
        <begin position="1197"/>
        <end position="1208"/>
    </location>
</feature>
<feature type="region of interest" description="Disordered" evidence="1">
    <location>
        <begin position="1095"/>
        <end position="1126"/>
    </location>
</feature>
<evidence type="ECO:0000313" key="2">
    <source>
        <dbReference type="EMBL" id="KMU74643.1"/>
    </source>
</evidence>
<dbReference type="EMBL" id="DS268119">
    <property type="protein sequence ID" value="KMU74643.1"/>
    <property type="molecule type" value="Genomic_DNA"/>
</dbReference>
<protein>
    <recommendedName>
        <fullName evidence="4">Chromo domain-containing protein</fullName>
    </recommendedName>
</protein>
<dbReference type="Gene3D" id="3.40.50.12360">
    <property type="match status" value="1"/>
</dbReference>
<accession>A0A0J8QTS3</accession>
<feature type="region of interest" description="Disordered" evidence="1">
    <location>
        <begin position="1187"/>
        <end position="1242"/>
    </location>
</feature>
<feature type="compositionally biased region" description="Polar residues" evidence="1">
    <location>
        <begin position="226"/>
        <end position="245"/>
    </location>
</feature>
<feature type="compositionally biased region" description="Low complexity" evidence="1">
    <location>
        <begin position="1115"/>
        <end position="1126"/>
    </location>
</feature>
<feature type="region of interest" description="Disordered" evidence="1">
    <location>
        <begin position="1020"/>
        <end position="1049"/>
    </location>
</feature>
<proteinExistence type="predicted"/>
<feature type="compositionally biased region" description="Polar residues" evidence="1">
    <location>
        <begin position="1099"/>
        <end position="1114"/>
    </location>
</feature>
<dbReference type="OrthoDB" id="3647690at2759"/>
<dbReference type="GO" id="GO:0070823">
    <property type="term" value="C:HDA1 complex"/>
    <property type="evidence" value="ECO:0007669"/>
    <property type="project" value="InterPro"/>
</dbReference>
<dbReference type="AlphaFoldDB" id="A0A0J8QTS3"/>
<dbReference type="InterPro" id="IPR021006">
    <property type="entry name" value="Hda2/3"/>
</dbReference>
<dbReference type="InterPro" id="IPR038609">
    <property type="entry name" value="HDA1_su2/3_sf"/>
</dbReference>
<feature type="region of interest" description="Disordered" evidence="1">
    <location>
        <begin position="946"/>
        <end position="971"/>
    </location>
</feature>
<evidence type="ECO:0000313" key="3">
    <source>
        <dbReference type="Proteomes" id="UP000054559"/>
    </source>
</evidence>
<dbReference type="Proteomes" id="UP000054559">
    <property type="component" value="Unassembled WGS sequence"/>
</dbReference>
<gene>
    <name evidence="2" type="ORF">CISG_00573</name>
</gene>
<organism evidence="2 3">
    <name type="scientific">Coccidioides immitis RMSCC 3703</name>
    <dbReference type="NCBI Taxonomy" id="454286"/>
    <lineage>
        <taxon>Eukaryota</taxon>
        <taxon>Fungi</taxon>
        <taxon>Dikarya</taxon>
        <taxon>Ascomycota</taxon>
        <taxon>Pezizomycotina</taxon>
        <taxon>Eurotiomycetes</taxon>
        <taxon>Eurotiomycetidae</taxon>
        <taxon>Onygenales</taxon>
        <taxon>Onygenaceae</taxon>
        <taxon>Coccidioides</taxon>
    </lineage>
</organism>
<feature type="region of interest" description="Disordered" evidence="1">
    <location>
        <begin position="498"/>
        <end position="528"/>
    </location>
</feature>
<feature type="region of interest" description="Disordered" evidence="1">
    <location>
        <begin position="161"/>
        <end position="269"/>
    </location>
</feature>